<comment type="caution">
    <text evidence="3">The sequence shown here is derived from an EMBL/GenBank/DDBJ whole genome shotgun (WGS) entry which is preliminary data.</text>
</comment>
<evidence type="ECO:0000256" key="1">
    <source>
        <dbReference type="SAM" id="MobiDB-lite"/>
    </source>
</evidence>
<organism evidence="3 4">
    <name type="scientific">Imhoffiella purpurea</name>
    <dbReference type="NCBI Taxonomy" id="1249627"/>
    <lineage>
        <taxon>Bacteria</taxon>
        <taxon>Pseudomonadati</taxon>
        <taxon>Pseudomonadota</taxon>
        <taxon>Gammaproteobacteria</taxon>
        <taxon>Chromatiales</taxon>
        <taxon>Chromatiaceae</taxon>
        <taxon>Imhoffiella</taxon>
    </lineage>
</organism>
<evidence type="ECO:0000313" key="4">
    <source>
        <dbReference type="Proteomes" id="UP000019460"/>
    </source>
</evidence>
<reference evidence="3 4" key="1">
    <citation type="submission" date="2012-11" db="EMBL/GenBank/DDBJ databases">
        <title>Genome assembly of Thiorhodococcus sp. AK35.</title>
        <authorList>
            <person name="Nupur N."/>
            <person name="Khatri I."/>
            <person name="Subramanian S."/>
            <person name="Pinnaka A."/>
        </authorList>
    </citation>
    <scope>NUCLEOTIDE SEQUENCE [LARGE SCALE GENOMIC DNA]</scope>
    <source>
        <strain evidence="3 4">AK35</strain>
    </source>
</reference>
<feature type="transmembrane region" description="Helical" evidence="2">
    <location>
        <begin position="1073"/>
        <end position="1094"/>
    </location>
</feature>
<feature type="transmembrane region" description="Helical" evidence="2">
    <location>
        <begin position="904"/>
        <end position="921"/>
    </location>
</feature>
<name>W9V816_9GAMM</name>
<keyword evidence="2" id="KW-1133">Transmembrane helix</keyword>
<dbReference type="RefSeq" id="WP_157726357.1">
    <property type="nucleotide sequence ID" value="NZ_AONC01000025.1"/>
</dbReference>
<dbReference type="Proteomes" id="UP000019460">
    <property type="component" value="Unassembled WGS sequence"/>
</dbReference>
<keyword evidence="2" id="KW-0472">Membrane</keyword>
<accession>W9V816</accession>
<feature type="transmembrane region" description="Helical" evidence="2">
    <location>
        <begin position="866"/>
        <end position="884"/>
    </location>
</feature>
<dbReference type="EMBL" id="AONC01000025">
    <property type="protein sequence ID" value="EXJ15569.1"/>
    <property type="molecule type" value="Genomic_DNA"/>
</dbReference>
<feature type="transmembrane region" description="Helical" evidence="2">
    <location>
        <begin position="1177"/>
        <end position="1198"/>
    </location>
</feature>
<feature type="transmembrane region" description="Helical" evidence="2">
    <location>
        <begin position="1032"/>
        <end position="1053"/>
    </location>
</feature>
<feature type="transmembrane region" description="Helical" evidence="2">
    <location>
        <begin position="1152"/>
        <end position="1171"/>
    </location>
</feature>
<protein>
    <submittedName>
        <fullName evidence="3">Uncharacterized protein</fullName>
    </submittedName>
</protein>
<dbReference type="eggNOG" id="COG0683">
    <property type="taxonomic scope" value="Bacteria"/>
</dbReference>
<dbReference type="OrthoDB" id="242611at2"/>
<keyword evidence="2" id="KW-0812">Transmembrane</keyword>
<proteinExistence type="predicted"/>
<evidence type="ECO:0000313" key="3">
    <source>
        <dbReference type="EMBL" id="EXJ15569.1"/>
    </source>
</evidence>
<dbReference type="AlphaFoldDB" id="W9V816"/>
<feature type="transmembrane region" description="Helical" evidence="2">
    <location>
        <begin position="812"/>
        <end position="830"/>
    </location>
</feature>
<feature type="region of interest" description="Disordered" evidence="1">
    <location>
        <begin position="937"/>
        <end position="959"/>
    </location>
</feature>
<gene>
    <name evidence="3" type="ORF">D779_1311</name>
</gene>
<sequence length="1278" mass="142893">MSGQQLPINLSGVIVAALLILAAVLDPNPLESHRPPRASVGPEPTDPFESVPARIWEDPFEAIERLRPQETERNDKAEAEPTATAQPRTLQVHWFGVAGRHPIRFMQPGPSAFHYAPQAGKWSLYGQTMLPTPTSSTARNAQRDPSPPQQYLSYLATIDQTTRLMVMPIMVRASPYPVDREWRLRIRLATHAALAHAGFHPLQPERIGVWTWKPSLAIENAREREIEIEIPFEAFRWKSRRESRIILVLWLNDEAIHGVLGEFSGRWSDGDSPNAGKKPYSGPLTTVDKLVEEIGYPQNKQDNTSPRPFYCTKPDPSRKSTNPAFTSCSIRVIGPASSDSLKRIYVELLGWRGSQCDGAYSHIDNRADPTAEDLISSPWADKPINFKLVSPFATAPITLLSPAFHGDRLDRLAAESIRIRDPKVYSDRDAPCANVVVHRTIHSDDKAIHLLVEELKTRGVDPTQRQGGYASLIHAFLAAHNPGPGRESPTPLESRDHIALISEQDTRFGRALPRMFQSRIADLWCQNNRASDPCPENVPPPPWVHTFFYMRGLDGTCSAVTTPPSNNASLIKDGKLDLMAIAAGQDAGFKEPAIGTNQYDYLRRLTQQIADLDVALKSTDRGAIRAFGILGSNYYDKLLILQALKERFPSHLYFTNDLDAGLLDAKAFSHTRNLIITAPFGLSPRQNLDRPRDAYTQGEFPPFRHSLQTSVYLATLAILQGDEAKLAEQVRSSGHLLFEVGRHRFFQVEPPEIPAIQADKHWYSSLPVRPRGQASVATSGKGPADKTIDFDDIATARTQHWNSGILSFLRTHLITLALIALMGLFAIRSLSSNGSSLIRRFDSPNPHFEFATSHPSLWRWHLNHPSMLIVSIYIALTIIAVLEFPSCQEPFAFVSGISTWPSEIMRLIAGLAASLLLVHGWRQLKDGDERITQRFGLQESGPHEQAPDDYPAWSEGRGSDRTTPIAEKACKFFGYQTTWPSLWARLSMLIGFRIGRREDDVRVRSENDRGARPSIQTEWQRYRRHATLLARAARVVPATLAFWLLSFFMVYGLSTPLPPYRGDHSYWLGMANGWLFAGLPFMLLLLAAVDEALLCSRFLRKFETTDGFSWPIGAYQSEAQCQFDQAGNLASARDYWLSTELIAERTAPAAQFVHLPIVVILFLMLSLSSRFDNWGTPASVLLLIGVSIGIALVAGILLRGTARRIRNQLLRDLKDEIAGIDYRAARTPSDRLLAVVRRIESIHDGAFTEWYNEPVFRALAWALAIAILIVTEYSAVLS</sequence>
<feature type="transmembrane region" description="Helical" evidence="2">
    <location>
        <begin position="1258"/>
        <end position="1276"/>
    </location>
</feature>
<dbReference type="PATRIC" id="fig|1249627.3.peg.1761"/>
<evidence type="ECO:0000256" key="2">
    <source>
        <dbReference type="SAM" id="Phobius"/>
    </source>
</evidence>
<keyword evidence="4" id="KW-1185">Reference proteome</keyword>
<dbReference type="STRING" id="1249627.D779_1311"/>